<evidence type="ECO:0000313" key="3">
    <source>
        <dbReference type="Proteomes" id="UP000730618"/>
    </source>
</evidence>
<proteinExistence type="predicted"/>
<protein>
    <submittedName>
        <fullName evidence="2">Uncharacterized protein</fullName>
    </submittedName>
</protein>
<evidence type="ECO:0000256" key="1">
    <source>
        <dbReference type="SAM" id="MobiDB-lite"/>
    </source>
</evidence>
<gene>
    <name evidence="2" type="ORF">PAECIP111802_06874</name>
</gene>
<dbReference type="Proteomes" id="UP000730618">
    <property type="component" value="Unassembled WGS sequence"/>
</dbReference>
<accession>A0ABN7TVX6</accession>
<feature type="compositionally biased region" description="Polar residues" evidence="1">
    <location>
        <begin position="217"/>
        <end position="228"/>
    </location>
</feature>
<organism evidence="2 3">
    <name type="scientific">Paenibacillus allorhizosphaerae</name>
    <dbReference type="NCBI Taxonomy" id="2849866"/>
    <lineage>
        <taxon>Bacteria</taxon>
        <taxon>Bacillati</taxon>
        <taxon>Bacillota</taxon>
        <taxon>Bacilli</taxon>
        <taxon>Bacillales</taxon>
        <taxon>Paenibacillaceae</taxon>
        <taxon>Paenibacillus</taxon>
    </lineage>
</organism>
<feature type="region of interest" description="Disordered" evidence="1">
    <location>
        <begin position="203"/>
        <end position="264"/>
    </location>
</feature>
<sequence>MVLVTDCMNGYPHELYGLQDGMSVTLSKGSAEKEVRIVRENSNECSFHYMELHPQTAKDLGVANGSRCRVNLDEIKMEMKLTPVSVSRYYTNVQIDRHPNRQNRIVMGYSLLSMLGIRHQAKSAITVKLNSAPVKLRLNVPENELDDSCTIPAQAAAKLGITHNGSYMLEYNHATRILGLPEGEAHAEPFVVEQTSSVSVKRQKQARERRTGVPVQMTKSRNKGTSAQAAVRTIPTVTATPVGQSRIPPAPWLHPSVVSKKRAR</sequence>
<evidence type="ECO:0000313" key="2">
    <source>
        <dbReference type="EMBL" id="CAG7657844.1"/>
    </source>
</evidence>
<comment type="caution">
    <text evidence="2">The sequence shown here is derived from an EMBL/GenBank/DDBJ whole genome shotgun (WGS) entry which is preliminary data.</text>
</comment>
<keyword evidence="3" id="KW-1185">Reference proteome</keyword>
<dbReference type="EMBL" id="CAJVCE010000038">
    <property type="protein sequence ID" value="CAG7657844.1"/>
    <property type="molecule type" value="Genomic_DNA"/>
</dbReference>
<name>A0ABN7TVX6_9BACL</name>
<reference evidence="2 3" key="1">
    <citation type="submission" date="2021-06" db="EMBL/GenBank/DDBJ databases">
        <authorList>
            <person name="Criscuolo A."/>
        </authorList>
    </citation>
    <scope>NUCLEOTIDE SEQUENCE [LARGE SCALE GENOMIC DNA]</scope>
    <source>
        <strain evidence="3">CIP 111802</strain>
    </source>
</reference>